<reference evidence="2" key="1">
    <citation type="submission" date="2016-11" db="UniProtKB">
        <authorList>
            <consortium name="WormBaseParasite"/>
        </authorList>
    </citation>
    <scope>IDENTIFICATION</scope>
</reference>
<protein>
    <submittedName>
        <fullName evidence="2">CTCK domain-containing protein</fullName>
    </submittedName>
</protein>
<name>A0A1I7SN84_BURXY</name>
<proteinExistence type="predicted"/>
<dbReference type="AlphaFoldDB" id="A0A1I7SN84"/>
<evidence type="ECO:0000313" key="2">
    <source>
        <dbReference type="WBParaSite" id="BXY_1452200.1"/>
    </source>
</evidence>
<sequence>QPTIECLDCLDIEFGPDTGVQQASILFEDAYCDYDRIQVPIRCTGEQPTIECLDCLDIEFGPDTGVQQASILFEDAYCDYDRIQVPIRCTGEVEPKKTKA</sequence>
<dbReference type="WBParaSite" id="BXY_1452200.1">
    <property type="protein sequence ID" value="BXY_1452200.1"/>
    <property type="gene ID" value="BXY_1452200"/>
</dbReference>
<dbReference type="Proteomes" id="UP000095284">
    <property type="component" value="Unplaced"/>
</dbReference>
<evidence type="ECO:0000313" key="1">
    <source>
        <dbReference type="Proteomes" id="UP000095284"/>
    </source>
</evidence>
<organism evidence="1 2">
    <name type="scientific">Bursaphelenchus xylophilus</name>
    <name type="common">Pinewood nematode worm</name>
    <name type="synonym">Aphelenchoides xylophilus</name>
    <dbReference type="NCBI Taxonomy" id="6326"/>
    <lineage>
        <taxon>Eukaryota</taxon>
        <taxon>Metazoa</taxon>
        <taxon>Ecdysozoa</taxon>
        <taxon>Nematoda</taxon>
        <taxon>Chromadorea</taxon>
        <taxon>Rhabditida</taxon>
        <taxon>Tylenchina</taxon>
        <taxon>Tylenchomorpha</taxon>
        <taxon>Aphelenchoidea</taxon>
        <taxon>Aphelenchoididae</taxon>
        <taxon>Bursaphelenchus</taxon>
    </lineage>
</organism>
<accession>A0A1I7SN84</accession>